<dbReference type="PROSITE" id="PS00455">
    <property type="entry name" value="AMP_BINDING"/>
    <property type="match status" value="1"/>
</dbReference>
<keyword evidence="1" id="KW-0596">Phosphopantetheine</keyword>
<dbReference type="Gene3D" id="2.30.38.10">
    <property type="entry name" value="Luciferase, Domain 3"/>
    <property type="match status" value="1"/>
</dbReference>
<dbReference type="InterPro" id="IPR020806">
    <property type="entry name" value="PKS_PP-bd"/>
</dbReference>
<dbReference type="NCBIfam" id="TIGR01733">
    <property type="entry name" value="AA-adenyl-dom"/>
    <property type="match status" value="1"/>
</dbReference>
<dbReference type="CDD" id="cd19531">
    <property type="entry name" value="LCL_NRPS-like"/>
    <property type="match status" value="1"/>
</dbReference>
<dbReference type="InterPro" id="IPR045851">
    <property type="entry name" value="AMP-bd_C_sf"/>
</dbReference>
<dbReference type="Pfam" id="PF00668">
    <property type="entry name" value="Condensation"/>
    <property type="match status" value="1"/>
</dbReference>
<dbReference type="PANTHER" id="PTHR45527">
    <property type="entry name" value="NONRIBOSOMAL PEPTIDE SYNTHETASE"/>
    <property type="match status" value="1"/>
</dbReference>
<dbReference type="InterPro" id="IPR000873">
    <property type="entry name" value="AMP-dep_synth/lig_dom"/>
</dbReference>
<dbReference type="InterPro" id="IPR001031">
    <property type="entry name" value="Thioesterase"/>
</dbReference>
<keyword evidence="2" id="KW-0597">Phosphoprotein</keyword>
<reference evidence="4 5" key="1">
    <citation type="submission" date="2023-07" db="EMBL/GenBank/DDBJ databases">
        <title>Pathogens genome sequencing project 196.</title>
        <authorList>
            <person name="Cao X."/>
        </authorList>
    </citation>
    <scope>NUCLEOTIDE SEQUENCE [LARGE SCALE GENOMIC DNA]</scope>
    <source>
        <strain evidence="4 5">SM41</strain>
    </source>
</reference>
<dbReference type="Gene3D" id="3.40.50.1820">
    <property type="entry name" value="alpha/beta hydrolase"/>
    <property type="match status" value="1"/>
</dbReference>
<dbReference type="SMART" id="SM00823">
    <property type="entry name" value="PKS_PP"/>
    <property type="match status" value="1"/>
</dbReference>
<evidence type="ECO:0000313" key="5">
    <source>
        <dbReference type="Proteomes" id="UP001234811"/>
    </source>
</evidence>
<protein>
    <submittedName>
        <fullName evidence="4">Amino acid adenylation domain-containing protein</fullName>
    </submittedName>
</protein>
<comment type="caution">
    <text evidence="4">The sequence shown here is derived from an EMBL/GenBank/DDBJ whole genome shotgun (WGS) entry which is preliminary data.</text>
</comment>
<dbReference type="SUPFAM" id="SSF52777">
    <property type="entry name" value="CoA-dependent acyltransferases"/>
    <property type="match status" value="2"/>
</dbReference>
<dbReference type="InterPro" id="IPR029058">
    <property type="entry name" value="AB_hydrolase_fold"/>
</dbReference>
<dbReference type="InterPro" id="IPR036736">
    <property type="entry name" value="ACP-like_sf"/>
</dbReference>
<dbReference type="InterPro" id="IPR009081">
    <property type="entry name" value="PP-bd_ACP"/>
</dbReference>
<dbReference type="EMBL" id="JAVIPQ010000149">
    <property type="protein sequence ID" value="MDQ9555966.1"/>
    <property type="molecule type" value="Genomic_DNA"/>
</dbReference>
<evidence type="ECO:0000256" key="2">
    <source>
        <dbReference type="ARBA" id="ARBA00022553"/>
    </source>
</evidence>
<feature type="domain" description="Carrier" evidence="3">
    <location>
        <begin position="1006"/>
        <end position="1081"/>
    </location>
</feature>
<evidence type="ECO:0000259" key="3">
    <source>
        <dbReference type="PROSITE" id="PS50075"/>
    </source>
</evidence>
<proteinExistence type="predicted"/>
<dbReference type="Gene3D" id="3.30.559.10">
    <property type="entry name" value="Chloramphenicol acetyltransferase-like domain"/>
    <property type="match status" value="1"/>
</dbReference>
<dbReference type="GO" id="GO:0044550">
    <property type="term" value="P:secondary metabolite biosynthetic process"/>
    <property type="evidence" value="ECO:0007669"/>
    <property type="project" value="UniProtKB-ARBA"/>
</dbReference>
<name>A0ABD5BH33_SERMA</name>
<dbReference type="InterPro" id="IPR010071">
    <property type="entry name" value="AA_adenyl_dom"/>
</dbReference>
<dbReference type="RefSeq" id="WP_309149762.1">
    <property type="nucleotide sequence ID" value="NZ_JAVIOS010000036.1"/>
</dbReference>
<dbReference type="Pfam" id="PF13193">
    <property type="entry name" value="AMP-binding_C"/>
    <property type="match status" value="1"/>
</dbReference>
<dbReference type="CDD" id="cd05930">
    <property type="entry name" value="A_NRPS"/>
    <property type="match status" value="1"/>
</dbReference>
<dbReference type="Pfam" id="PF00501">
    <property type="entry name" value="AMP-binding"/>
    <property type="match status" value="1"/>
</dbReference>
<dbReference type="InterPro" id="IPR025110">
    <property type="entry name" value="AMP-bd_C"/>
</dbReference>
<organism evidence="4 5">
    <name type="scientific">Serratia marcescens</name>
    <dbReference type="NCBI Taxonomy" id="615"/>
    <lineage>
        <taxon>Bacteria</taxon>
        <taxon>Pseudomonadati</taxon>
        <taxon>Pseudomonadota</taxon>
        <taxon>Gammaproteobacteria</taxon>
        <taxon>Enterobacterales</taxon>
        <taxon>Yersiniaceae</taxon>
        <taxon>Serratia</taxon>
    </lineage>
</organism>
<dbReference type="Pfam" id="PF00975">
    <property type="entry name" value="Thioesterase"/>
    <property type="match status" value="1"/>
</dbReference>
<sequence length="1358" mass="152468">MMTKISSAMLKSLSLDELKKIAREKKTQVVLASGKIIRKQADSARRHFPVTGSQRSIWVLDQYLDDGKAYNNPYAVTCRVEHDIDMEVVKKALTFLTKKHGILRTTFNVVEGELCQCVSDEVLFNFHYDDILSLPEYERDEWVENVARQEGQRSFDLTCGPLSYWRMIKTNRHEYVLLLTFHHIISDGWTVSLFFKEFMEMYFQILHGETPRTNDFLQFSDYALAEEQWYATAEYQKGLAYWAKKFDDAQGLLEITTDRPRPAKMSTKGSMASHTFDRDFTQRLQMQAAQLGATPFHMILSAYMLLLHKYSNQQQIIIGCPFANRNQPETQNMLGLFMNTLPLKLDIVPEATLREIIGDVRSESEQAQLHQAIPLNDILEEIGHIRNPQVNPLFQAALTYQVFPHFHNNTLFTYKPLKIDYGVSKLDLNLWVEESRGSLLFTLNYNPDLFNRSTITRMLSDLRTVLETLIERPQITVRDLSLVTREEHSHLLSGCRRLLDAVPMAVHRQFERQADALGADSVAVRCDGRLLSYRQLNEQANRLAHCLLEHGLLPGQSVALFMAKSERCVVALLAILKAGGCYVPVDITLPMEQVDFILRDAQARFVVVDAGSPAVSQPTISIDQCHGAALSTNPQLLTMPTDAPAYIIYTSGSTGRPKGVRVNHVQLSRYCQVIASVLDQPAGARYGMFSAFTTDLAHTMLFPALIYQGQLEVISTQQLNDPQALFSYLERHPLDCMKITPTHLTALLMSPHAGALLPRRLLVLGGERVPTALVKRIRQLQTDCRVVNHYGPTECTVGVATYTLPDGLPDEMGDYLPVGKPLADSHVLVLDPYQQLVSIGLPGEIYLGGEHVAAGYIGLEEQNRANFIPHPYLAGERLYRTGDKGRWLPDGNLEFLGRLDRQVKVRGYRVELAEIEHVLQQQPAIAQAAVKQWLNGAGESWLVAYCCGEGKARSAEVRAFLQSKVPHYMQPDQWVWLDSLPLTAGGKVDYGALPRMNDAIPQSVREPEGDVEQRLYAIYCRVLQRERLDTRDDFFALGGNSITALKLVIEINQHFGTTLSLGQLFEHGSVGELAAFLTQAERQVLSPLVMLNTGVEEDKPTLLMIHPAGGNILCYYPLARELGADYPIYGLQVANFGEDQAYNHDIEVLAACYLQQAQDIAQRRNLVLGGWSLGATIAFEMARQLQHADGRTPTVLILDQPAPQIQIDRAAQMNEFERLAYFARKVERFTGASFAIAAPALAEMSEAQRSLLFLQEFKRAKLVPDNISATQFQHFLTILQAHIAATDSYQGKEYDGRIVVAEAEEILPDRIAQEIPGLGWARLARGGMTIISAPGNHISMMNPPQISHTASQLRKILS</sequence>
<accession>A0ABD5BH33</accession>
<dbReference type="Pfam" id="PF00550">
    <property type="entry name" value="PP-binding"/>
    <property type="match status" value="1"/>
</dbReference>
<dbReference type="InterPro" id="IPR001242">
    <property type="entry name" value="Condensation_dom"/>
</dbReference>
<dbReference type="Gene3D" id="1.10.1200.10">
    <property type="entry name" value="ACP-like"/>
    <property type="match status" value="1"/>
</dbReference>
<dbReference type="FunFam" id="3.40.50.980:FF:000001">
    <property type="entry name" value="Non-ribosomal peptide synthetase"/>
    <property type="match status" value="1"/>
</dbReference>
<dbReference type="Proteomes" id="UP001234811">
    <property type="component" value="Unassembled WGS sequence"/>
</dbReference>
<evidence type="ECO:0000313" key="4">
    <source>
        <dbReference type="EMBL" id="MDQ9555966.1"/>
    </source>
</evidence>
<dbReference type="Gene3D" id="3.30.559.30">
    <property type="entry name" value="Nonribosomal peptide synthetase, condensation domain"/>
    <property type="match status" value="1"/>
</dbReference>
<dbReference type="PROSITE" id="PS50075">
    <property type="entry name" value="CARRIER"/>
    <property type="match status" value="1"/>
</dbReference>
<dbReference type="PANTHER" id="PTHR45527:SF1">
    <property type="entry name" value="FATTY ACID SYNTHASE"/>
    <property type="match status" value="1"/>
</dbReference>
<gene>
    <name evidence="4" type="ORF">RF091_10635</name>
</gene>
<dbReference type="InterPro" id="IPR023213">
    <property type="entry name" value="CAT-like_dom_sf"/>
</dbReference>
<dbReference type="Gene3D" id="3.40.50.980">
    <property type="match status" value="2"/>
</dbReference>
<dbReference type="Gene3D" id="3.30.300.30">
    <property type="match status" value="1"/>
</dbReference>
<evidence type="ECO:0000256" key="1">
    <source>
        <dbReference type="ARBA" id="ARBA00022450"/>
    </source>
</evidence>
<dbReference type="SUPFAM" id="SSF53474">
    <property type="entry name" value="alpha/beta-Hydrolases"/>
    <property type="match status" value="1"/>
</dbReference>
<dbReference type="InterPro" id="IPR020845">
    <property type="entry name" value="AMP-binding_CS"/>
</dbReference>
<dbReference type="SUPFAM" id="SSF56801">
    <property type="entry name" value="Acetyl-CoA synthetase-like"/>
    <property type="match status" value="1"/>
</dbReference>
<dbReference type="SUPFAM" id="SSF47336">
    <property type="entry name" value="ACP-like"/>
    <property type="match status" value="1"/>
</dbReference>